<feature type="transmembrane region" description="Helical" evidence="1">
    <location>
        <begin position="322"/>
        <end position="338"/>
    </location>
</feature>
<reference evidence="2" key="1">
    <citation type="submission" date="2020-10" db="EMBL/GenBank/DDBJ databases">
        <title>Taxonomic study of unclassified bacteria belonging to the class Ktedonobacteria.</title>
        <authorList>
            <person name="Yabe S."/>
            <person name="Wang C.M."/>
            <person name="Zheng Y."/>
            <person name="Sakai Y."/>
            <person name="Cavaletti L."/>
            <person name="Monciardini P."/>
            <person name="Donadio S."/>
        </authorList>
    </citation>
    <scope>NUCLEOTIDE SEQUENCE</scope>
    <source>
        <strain evidence="2">SOSP1-1</strain>
    </source>
</reference>
<name>A0A8J3I275_9CHLR</name>
<keyword evidence="1" id="KW-1133">Transmembrane helix</keyword>
<dbReference type="AlphaFoldDB" id="A0A8J3I275"/>
<feature type="transmembrane region" description="Helical" evidence="1">
    <location>
        <begin position="299"/>
        <end position="316"/>
    </location>
</feature>
<feature type="transmembrane region" description="Helical" evidence="1">
    <location>
        <begin position="214"/>
        <end position="239"/>
    </location>
</feature>
<protein>
    <recommendedName>
        <fullName evidence="4">DUF2029 domain-containing protein</fullName>
    </recommendedName>
</protein>
<keyword evidence="3" id="KW-1185">Reference proteome</keyword>
<sequence length="429" mass="49443">MKRIITHLQAYKLIYIGAFIHILFYLSASQTGWLNGLFTGDSLHYCCRGMDFYQVPDGAYAFWHGGNLTGAPLPNGVIYAQNHTVNSNVYHPLFTLTLGSWLILFQPEQTFYVWMLCKLLITAFVIGYFLWTFRESPYLGFATFILLANCTQYQEIAIGQFQFVLNIFLLLLLINLARGKHTVRSGFLYYLTLLAKPIGLLWLPLFVTKKRLRIALLGFGFFAFSTLVFQVGSLGNYYIDNLSFHLFSPGDYGPDQITTLASLLSYTTHWPKMILQGLQYLFLASVLLLGALRRVHISKGIFLMVVYYLFFYDFVYEYHYTTLAPVLAICFLCCPEFRTYTSRCLILWTCLPSAFVLLNYFHIGTYWDNMYGANVTPLGWQLMLVSRLLPILLLTINVVRPDIVPAYRQVKAFWLAMRKVNDHLEVFGI</sequence>
<organism evidence="2 3">
    <name type="scientific">Ktedonospora formicarum</name>
    <dbReference type="NCBI Taxonomy" id="2778364"/>
    <lineage>
        <taxon>Bacteria</taxon>
        <taxon>Bacillati</taxon>
        <taxon>Chloroflexota</taxon>
        <taxon>Ktedonobacteria</taxon>
        <taxon>Ktedonobacterales</taxon>
        <taxon>Ktedonobacteraceae</taxon>
        <taxon>Ktedonospora</taxon>
    </lineage>
</organism>
<keyword evidence="1" id="KW-0472">Membrane</keyword>
<feature type="transmembrane region" description="Helical" evidence="1">
    <location>
        <begin position="12"/>
        <end position="28"/>
    </location>
</feature>
<feature type="transmembrane region" description="Helical" evidence="1">
    <location>
        <begin position="187"/>
        <end position="207"/>
    </location>
</feature>
<feature type="transmembrane region" description="Helical" evidence="1">
    <location>
        <begin position="273"/>
        <end position="292"/>
    </location>
</feature>
<dbReference type="EMBL" id="BNJF01000001">
    <property type="protein sequence ID" value="GHO44703.1"/>
    <property type="molecule type" value="Genomic_DNA"/>
</dbReference>
<comment type="caution">
    <text evidence="2">The sequence shown here is derived from an EMBL/GenBank/DDBJ whole genome shotgun (WGS) entry which is preliminary data.</text>
</comment>
<evidence type="ECO:0000313" key="3">
    <source>
        <dbReference type="Proteomes" id="UP000612362"/>
    </source>
</evidence>
<dbReference type="RefSeq" id="WP_220194081.1">
    <property type="nucleotide sequence ID" value="NZ_BNJF01000001.1"/>
</dbReference>
<evidence type="ECO:0000313" key="2">
    <source>
        <dbReference type="EMBL" id="GHO44703.1"/>
    </source>
</evidence>
<gene>
    <name evidence="2" type="ORF">KSX_28660</name>
</gene>
<accession>A0A8J3I275</accession>
<evidence type="ECO:0008006" key="4">
    <source>
        <dbReference type="Google" id="ProtNLM"/>
    </source>
</evidence>
<dbReference type="Proteomes" id="UP000612362">
    <property type="component" value="Unassembled WGS sequence"/>
</dbReference>
<keyword evidence="1" id="KW-0812">Transmembrane</keyword>
<proteinExistence type="predicted"/>
<feature type="transmembrane region" description="Helical" evidence="1">
    <location>
        <begin position="345"/>
        <end position="367"/>
    </location>
</feature>
<feature type="transmembrane region" description="Helical" evidence="1">
    <location>
        <begin position="163"/>
        <end position="181"/>
    </location>
</feature>
<evidence type="ECO:0000256" key="1">
    <source>
        <dbReference type="SAM" id="Phobius"/>
    </source>
</evidence>
<feature type="transmembrane region" description="Helical" evidence="1">
    <location>
        <begin position="112"/>
        <end position="131"/>
    </location>
</feature>
<feature type="transmembrane region" description="Helical" evidence="1">
    <location>
        <begin position="379"/>
        <end position="399"/>
    </location>
</feature>